<protein>
    <submittedName>
        <fullName evidence="2">Uncharacterized protein</fullName>
    </submittedName>
</protein>
<accession>A0A544YN49</accession>
<feature type="region of interest" description="Disordered" evidence="1">
    <location>
        <begin position="1"/>
        <end position="59"/>
    </location>
</feature>
<gene>
    <name evidence="2" type="ORF">FLX08_26000</name>
</gene>
<dbReference type="EMBL" id="VIRM01000036">
    <property type="protein sequence ID" value="TQS18147.1"/>
    <property type="molecule type" value="Genomic_DNA"/>
</dbReference>
<evidence type="ECO:0000313" key="2">
    <source>
        <dbReference type="EMBL" id="TQS18147.1"/>
    </source>
</evidence>
<dbReference type="Proteomes" id="UP000316541">
    <property type="component" value="Unassembled WGS sequence"/>
</dbReference>
<name>A0A544YN49_9ACTN</name>
<proteinExistence type="predicted"/>
<feature type="compositionally biased region" description="Basic residues" evidence="1">
    <location>
        <begin position="44"/>
        <end position="59"/>
    </location>
</feature>
<feature type="compositionally biased region" description="Low complexity" evidence="1">
    <location>
        <begin position="15"/>
        <end position="26"/>
    </location>
</feature>
<evidence type="ECO:0000313" key="3">
    <source>
        <dbReference type="Proteomes" id="UP000316541"/>
    </source>
</evidence>
<comment type="caution">
    <text evidence="2">The sequence shown here is derived from an EMBL/GenBank/DDBJ whole genome shotgun (WGS) entry which is preliminary data.</text>
</comment>
<sequence>MRVRCRTTASTTRCPPHAAPGRAASRSPRRRSRWPARSQAWHGSRTRLRTPGRSLSPRR</sequence>
<reference evidence="2 3" key="1">
    <citation type="submission" date="2019-07" db="EMBL/GenBank/DDBJ databases">
        <title>Microbispora hainanensis DSM 45428.</title>
        <authorList>
            <person name="Thawai C."/>
        </authorList>
    </citation>
    <scope>NUCLEOTIDE SEQUENCE [LARGE SCALE GENOMIC DNA]</scope>
    <source>
        <strain evidence="2 3">DSM 45428</strain>
    </source>
</reference>
<organism evidence="2 3">
    <name type="scientific">Microbispora hainanensis</name>
    <dbReference type="NCBI Taxonomy" id="568844"/>
    <lineage>
        <taxon>Bacteria</taxon>
        <taxon>Bacillati</taxon>
        <taxon>Actinomycetota</taxon>
        <taxon>Actinomycetes</taxon>
        <taxon>Streptosporangiales</taxon>
        <taxon>Streptosporangiaceae</taxon>
        <taxon>Microbispora</taxon>
    </lineage>
</organism>
<evidence type="ECO:0000256" key="1">
    <source>
        <dbReference type="SAM" id="MobiDB-lite"/>
    </source>
</evidence>
<dbReference type="AlphaFoldDB" id="A0A544YN49"/>